<evidence type="ECO:0000313" key="2">
    <source>
        <dbReference type="Proteomes" id="UP001303115"/>
    </source>
</evidence>
<keyword evidence="2" id="KW-1185">Reference proteome</keyword>
<comment type="caution">
    <text evidence="1">The sequence shown here is derived from an EMBL/GenBank/DDBJ whole genome shotgun (WGS) entry which is preliminary data.</text>
</comment>
<dbReference type="Proteomes" id="UP001303115">
    <property type="component" value="Unassembled WGS sequence"/>
</dbReference>
<dbReference type="AlphaFoldDB" id="A0AAN6SLI2"/>
<organism evidence="1 2">
    <name type="scientific">Parachaetomium inaequale</name>
    <dbReference type="NCBI Taxonomy" id="2588326"/>
    <lineage>
        <taxon>Eukaryota</taxon>
        <taxon>Fungi</taxon>
        <taxon>Dikarya</taxon>
        <taxon>Ascomycota</taxon>
        <taxon>Pezizomycotina</taxon>
        <taxon>Sordariomycetes</taxon>
        <taxon>Sordariomycetidae</taxon>
        <taxon>Sordariales</taxon>
        <taxon>Chaetomiaceae</taxon>
        <taxon>Parachaetomium</taxon>
    </lineage>
</organism>
<reference evidence="2" key="1">
    <citation type="journal article" date="2023" name="Mol. Phylogenet. Evol.">
        <title>Genome-scale phylogeny and comparative genomics of the fungal order Sordariales.</title>
        <authorList>
            <person name="Hensen N."/>
            <person name="Bonometti L."/>
            <person name="Westerberg I."/>
            <person name="Brannstrom I.O."/>
            <person name="Guillou S."/>
            <person name="Cros-Aarteil S."/>
            <person name="Calhoun S."/>
            <person name="Haridas S."/>
            <person name="Kuo A."/>
            <person name="Mondo S."/>
            <person name="Pangilinan J."/>
            <person name="Riley R."/>
            <person name="LaButti K."/>
            <person name="Andreopoulos B."/>
            <person name="Lipzen A."/>
            <person name="Chen C."/>
            <person name="Yan M."/>
            <person name="Daum C."/>
            <person name="Ng V."/>
            <person name="Clum A."/>
            <person name="Steindorff A."/>
            <person name="Ohm R.A."/>
            <person name="Martin F."/>
            <person name="Silar P."/>
            <person name="Natvig D.O."/>
            <person name="Lalanne C."/>
            <person name="Gautier V."/>
            <person name="Ament-Velasquez S.L."/>
            <person name="Kruys A."/>
            <person name="Hutchinson M.I."/>
            <person name="Powell A.J."/>
            <person name="Barry K."/>
            <person name="Miller A.N."/>
            <person name="Grigoriev I.V."/>
            <person name="Debuchy R."/>
            <person name="Gladieux P."/>
            <person name="Hiltunen Thoren M."/>
            <person name="Johannesson H."/>
        </authorList>
    </citation>
    <scope>NUCLEOTIDE SEQUENCE [LARGE SCALE GENOMIC DNA]</scope>
    <source>
        <strain evidence="2">CBS 284.82</strain>
    </source>
</reference>
<evidence type="ECO:0000313" key="1">
    <source>
        <dbReference type="EMBL" id="KAK4031753.1"/>
    </source>
</evidence>
<name>A0AAN6SLI2_9PEZI</name>
<dbReference type="EMBL" id="MU854709">
    <property type="protein sequence ID" value="KAK4031753.1"/>
    <property type="molecule type" value="Genomic_DNA"/>
</dbReference>
<feature type="non-terminal residue" evidence="1">
    <location>
        <position position="1"/>
    </location>
</feature>
<accession>A0AAN6SLI2</accession>
<proteinExistence type="predicted"/>
<sequence length="68" mass="7581">IEILVFCFYLPKDKGNLSVNAILTELGLLYLASSRINDVTGTSSTANILINLRTRVDITEKKVNDILR</sequence>
<gene>
    <name evidence="1" type="ORF">C8A01DRAFT_21084</name>
</gene>
<protein>
    <submittedName>
        <fullName evidence="1">Uncharacterized protein</fullName>
    </submittedName>
</protein>